<evidence type="ECO:0000256" key="8">
    <source>
        <dbReference type="ARBA" id="ARBA00023002"/>
    </source>
</evidence>
<dbReference type="PROSITE" id="PS51384">
    <property type="entry name" value="FAD_FR"/>
    <property type="match status" value="1"/>
</dbReference>
<dbReference type="EC" id="1.18.1.-" evidence="9"/>
<dbReference type="Gene3D" id="2.40.30.10">
    <property type="entry name" value="Translation factors"/>
    <property type="match status" value="1"/>
</dbReference>
<accession>A0ABP0DBX3</accession>
<keyword evidence="8 9" id="KW-0560">Oxidoreductase</keyword>
<dbReference type="EMBL" id="CAWUOM010000011">
    <property type="protein sequence ID" value="CAK7264602.1"/>
    <property type="molecule type" value="Genomic_DNA"/>
</dbReference>
<protein>
    <recommendedName>
        <fullName evidence="9">NADPH-dependent diflavin oxidoreductase 1</fullName>
        <ecNumber evidence="9">1.18.1.-</ecNumber>
    </recommendedName>
    <alternativeName>
        <fullName evidence="9">NADPH-dependent FMN and FAD-containing oxidoreductase</fullName>
    </alternativeName>
</protein>
<evidence type="ECO:0000313" key="13">
    <source>
        <dbReference type="EMBL" id="CAK7264602.1"/>
    </source>
</evidence>
<dbReference type="Gene3D" id="3.40.50.360">
    <property type="match status" value="1"/>
</dbReference>
<comment type="similarity">
    <text evidence="9">In the N-terminal section; belongs to the flavodoxin family.</text>
</comment>
<feature type="domain" description="FAD-binding FR-type" evidence="12">
    <location>
        <begin position="215"/>
        <end position="488"/>
    </location>
</feature>
<feature type="binding site" evidence="9">
    <location>
        <begin position="14"/>
        <end position="19"/>
    </location>
    <ligand>
        <name>FMN</name>
        <dbReference type="ChEBI" id="CHEBI:58210"/>
    </ligand>
</feature>
<evidence type="ECO:0000259" key="11">
    <source>
        <dbReference type="PROSITE" id="PS50902"/>
    </source>
</evidence>
<feature type="compositionally biased region" description="Basic and acidic residues" evidence="10">
    <location>
        <begin position="552"/>
        <end position="573"/>
    </location>
</feature>
<evidence type="ECO:0000256" key="3">
    <source>
        <dbReference type="ARBA" id="ARBA00022490"/>
    </source>
</evidence>
<organism evidence="13 14">
    <name type="scientific">Sporothrix epigloea</name>
    <dbReference type="NCBI Taxonomy" id="1892477"/>
    <lineage>
        <taxon>Eukaryota</taxon>
        <taxon>Fungi</taxon>
        <taxon>Dikarya</taxon>
        <taxon>Ascomycota</taxon>
        <taxon>Pezizomycotina</taxon>
        <taxon>Sordariomycetes</taxon>
        <taxon>Sordariomycetidae</taxon>
        <taxon>Ophiostomatales</taxon>
        <taxon>Ophiostomataceae</taxon>
        <taxon>Sporothrix</taxon>
    </lineage>
</organism>
<dbReference type="PRINTS" id="PR00371">
    <property type="entry name" value="FPNCR"/>
</dbReference>
<feature type="binding site" evidence="9">
    <location>
        <begin position="455"/>
        <end position="458"/>
    </location>
    <ligand>
        <name>FAD</name>
        <dbReference type="ChEBI" id="CHEBI:57692"/>
    </ligand>
</feature>
<comment type="cofactor">
    <cofactor evidence="2 9">
        <name>FAD</name>
        <dbReference type="ChEBI" id="CHEBI:57692"/>
    </cofactor>
</comment>
<dbReference type="InterPro" id="IPR028879">
    <property type="entry name" value="NDOR1"/>
</dbReference>
<feature type="region of interest" description="Disordered" evidence="10">
    <location>
        <begin position="551"/>
        <end position="579"/>
    </location>
</feature>
<feature type="binding site" evidence="9">
    <location>
        <position position="135"/>
    </location>
    <ligand>
        <name>FMN</name>
        <dbReference type="ChEBI" id="CHEBI:58210"/>
    </ligand>
</feature>
<dbReference type="Pfam" id="PF00667">
    <property type="entry name" value="FAD_binding_1"/>
    <property type="match status" value="1"/>
</dbReference>
<keyword evidence="3 9" id="KW-0963">Cytoplasm</keyword>
<dbReference type="PROSITE" id="PS50902">
    <property type="entry name" value="FLAVODOXIN_LIKE"/>
    <property type="match status" value="1"/>
</dbReference>
<comment type="subcellular location">
    <subcellularLocation>
        <location evidence="9">Cytoplasm</location>
    </subcellularLocation>
    <subcellularLocation>
        <location evidence="9">Mitochondrion</location>
    </subcellularLocation>
    <text evidence="9">Relocalizes to mitochondria after H(2)O(2) exposure.</text>
</comment>
<dbReference type="InterPro" id="IPR039261">
    <property type="entry name" value="FNR_nucleotide-bd"/>
</dbReference>
<feature type="binding site" evidence="9">
    <location>
        <begin position="393"/>
        <end position="396"/>
    </location>
    <ligand>
        <name>FAD</name>
        <dbReference type="ChEBI" id="CHEBI:57692"/>
    </ligand>
</feature>
<keyword evidence="7 9" id="KW-0521">NADP</keyword>
<keyword evidence="14" id="KW-1185">Reference proteome</keyword>
<dbReference type="PANTHER" id="PTHR19384:SF10">
    <property type="entry name" value="NADPH-DEPENDENT DIFLAVIN OXIDOREDUCTASE 1"/>
    <property type="match status" value="1"/>
</dbReference>
<dbReference type="HAMAP" id="MF_03178">
    <property type="entry name" value="NDOR1"/>
    <property type="match status" value="1"/>
</dbReference>
<feature type="binding site" evidence="9">
    <location>
        <begin position="606"/>
        <end position="610"/>
    </location>
    <ligand>
        <name>NADP(+)</name>
        <dbReference type="ChEBI" id="CHEBI:58349"/>
    </ligand>
</feature>
<feature type="domain" description="Flavodoxin-like" evidence="11">
    <location>
        <begin position="8"/>
        <end position="153"/>
    </location>
</feature>
<comment type="subunit">
    <text evidence="9">Interacts with DRE2; as part of the cytosolic iron-sulfur (Fe-S) protein assembly (CIA) machinery.</text>
</comment>
<feature type="binding site" evidence="9">
    <location>
        <position position="498"/>
    </location>
    <ligand>
        <name>NADP(+)</name>
        <dbReference type="ChEBI" id="CHEBI:58349"/>
    </ligand>
</feature>
<comment type="catalytic activity">
    <reaction evidence="9">
        <text>2 oxidized [2Fe-2S]-[protein] + NADPH = 2 reduced [2Fe-2S]-[protein] + NADP(+) + H(+)</text>
        <dbReference type="Rhea" id="RHEA:67716"/>
        <dbReference type="Rhea" id="RHEA-COMP:17327"/>
        <dbReference type="Rhea" id="RHEA-COMP:17328"/>
        <dbReference type="ChEBI" id="CHEBI:15378"/>
        <dbReference type="ChEBI" id="CHEBI:33737"/>
        <dbReference type="ChEBI" id="CHEBI:33738"/>
        <dbReference type="ChEBI" id="CHEBI:57783"/>
        <dbReference type="ChEBI" id="CHEBI:58349"/>
    </reaction>
</comment>
<feature type="binding site" evidence="9">
    <location>
        <position position="363"/>
    </location>
    <ligand>
        <name>FAD</name>
        <dbReference type="ChEBI" id="CHEBI:57692"/>
    </ligand>
</feature>
<evidence type="ECO:0000256" key="10">
    <source>
        <dbReference type="SAM" id="MobiDB-lite"/>
    </source>
</evidence>
<keyword evidence="9" id="KW-0496">Mitochondrion</keyword>
<comment type="function">
    <text evidence="9">NADPH-dependent reductase which is a central component of the cytosolic iron-sulfur (Fe-S) protein assembly (CIA) machinery. Transfers electrons from NADPH via its FAD and FMN prosthetic groups to the [2Fe-2S] cluster of DRE2, another key component of the CIA machinery. In turn, this reduced cluster provides electrons for assembly of cytosolic iron-sulfur cluster proteins. Positively controls H(2)O(2)-induced cell death.</text>
</comment>
<dbReference type="PRINTS" id="PR00369">
    <property type="entry name" value="FLAVODOXIN"/>
</dbReference>
<dbReference type="InterPro" id="IPR001094">
    <property type="entry name" value="Flavdoxin-like"/>
</dbReference>
<gene>
    <name evidence="9 13" type="primary">TAH18</name>
    <name evidence="13" type="ORF">SEPCBS57363_001158</name>
</gene>
<dbReference type="Gene3D" id="1.20.990.10">
    <property type="entry name" value="NADPH-cytochrome p450 Reductase, Chain A, domain 3"/>
    <property type="match status" value="1"/>
</dbReference>
<evidence type="ECO:0000256" key="5">
    <source>
        <dbReference type="ARBA" id="ARBA00022643"/>
    </source>
</evidence>
<evidence type="ECO:0000256" key="6">
    <source>
        <dbReference type="ARBA" id="ARBA00022827"/>
    </source>
</evidence>
<dbReference type="SUPFAM" id="SSF52343">
    <property type="entry name" value="Ferredoxin reductase-like, C-terminal NADP-linked domain"/>
    <property type="match status" value="1"/>
</dbReference>
<comment type="similarity">
    <text evidence="9">Belongs to the NADPH-dependent diflavin oxidoreductase NDOR1 family.</text>
</comment>
<dbReference type="InterPro" id="IPR017938">
    <property type="entry name" value="Riboflavin_synthase-like_b-brl"/>
</dbReference>
<feature type="binding site" evidence="9">
    <location>
        <begin position="551"/>
        <end position="552"/>
    </location>
    <ligand>
        <name>NADP(+)</name>
        <dbReference type="ChEBI" id="CHEBI:58349"/>
    </ligand>
</feature>
<evidence type="ECO:0000256" key="4">
    <source>
        <dbReference type="ARBA" id="ARBA00022630"/>
    </source>
</evidence>
<comment type="similarity">
    <text evidence="9">In the C-terminal section; belongs to the flavoprotein pyridine nucleotide cytochrome reductase family.</text>
</comment>
<dbReference type="InterPro" id="IPR023173">
    <property type="entry name" value="NADPH_Cyt_P450_Rdtase_alpha"/>
</dbReference>
<evidence type="ECO:0000313" key="14">
    <source>
        <dbReference type="Proteomes" id="UP001642501"/>
    </source>
</evidence>
<comment type="caution">
    <text evidence="13">The sequence shown here is derived from an EMBL/GenBank/DDBJ whole genome shotgun (WGS) entry which is preliminary data.</text>
</comment>
<dbReference type="Pfam" id="PF00258">
    <property type="entry name" value="Flavodoxin_1"/>
    <property type="match status" value="1"/>
</dbReference>
<evidence type="ECO:0000256" key="9">
    <source>
        <dbReference type="HAMAP-Rule" id="MF_03178"/>
    </source>
</evidence>
<evidence type="ECO:0000256" key="7">
    <source>
        <dbReference type="ARBA" id="ARBA00022857"/>
    </source>
</evidence>
<dbReference type="SUPFAM" id="SSF63380">
    <property type="entry name" value="Riboflavin synthase domain-like"/>
    <property type="match status" value="1"/>
</dbReference>
<evidence type="ECO:0000256" key="2">
    <source>
        <dbReference type="ARBA" id="ARBA00001974"/>
    </source>
</evidence>
<feature type="binding site" evidence="9">
    <location>
        <begin position="62"/>
        <end position="65"/>
    </location>
    <ligand>
        <name>FMN</name>
        <dbReference type="ChEBI" id="CHEBI:58210"/>
    </ligand>
</feature>
<dbReference type="Gene3D" id="3.40.50.80">
    <property type="entry name" value="Nucleotide-binding domain of ferredoxin-NADP reductase (FNR) module"/>
    <property type="match status" value="1"/>
</dbReference>
<dbReference type="InterPro" id="IPR001433">
    <property type="entry name" value="OxRdtase_FAD/NAD-bd"/>
</dbReference>
<dbReference type="PANTHER" id="PTHR19384">
    <property type="entry name" value="NITRIC OXIDE SYNTHASE-RELATED"/>
    <property type="match status" value="1"/>
</dbReference>
<comment type="cofactor">
    <cofactor evidence="1 9">
        <name>FMN</name>
        <dbReference type="ChEBI" id="CHEBI:58210"/>
    </cofactor>
</comment>
<dbReference type="InterPro" id="IPR008254">
    <property type="entry name" value="Flavodoxin/NO_synth"/>
</dbReference>
<reference evidence="13 14" key="1">
    <citation type="submission" date="2024-01" db="EMBL/GenBank/DDBJ databases">
        <authorList>
            <person name="Allen C."/>
            <person name="Tagirdzhanova G."/>
        </authorList>
    </citation>
    <scope>NUCLEOTIDE SEQUENCE [LARGE SCALE GENOMIC DNA]</scope>
    <source>
        <strain evidence="13 14">CBS 573.63</strain>
    </source>
</reference>
<dbReference type="Proteomes" id="UP001642501">
    <property type="component" value="Unassembled WGS sequence"/>
</dbReference>
<proteinExistence type="inferred from homology"/>
<dbReference type="InterPro" id="IPR003097">
    <property type="entry name" value="CysJ-like_FAD-binding"/>
</dbReference>
<dbReference type="InterPro" id="IPR017927">
    <property type="entry name" value="FAD-bd_FR_type"/>
</dbReference>
<keyword evidence="6 9" id="KW-0274">FAD</keyword>
<dbReference type="InterPro" id="IPR001709">
    <property type="entry name" value="Flavoprot_Pyr_Nucl_cyt_Rdtase"/>
</dbReference>
<feature type="binding site" evidence="9">
    <location>
        <begin position="100"/>
        <end position="109"/>
    </location>
    <ligand>
        <name>FMN</name>
        <dbReference type="ChEBI" id="CHEBI:58210"/>
    </ligand>
</feature>
<dbReference type="SUPFAM" id="SSF52218">
    <property type="entry name" value="Flavoproteins"/>
    <property type="match status" value="1"/>
</dbReference>
<comment type="caution">
    <text evidence="9">Lacks conserved residue(s) required for the propagation of feature annotation.</text>
</comment>
<name>A0ABP0DBX3_9PEZI</name>
<dbReference type="InterPro" id="IPR029039">
    <property type="entry name" value="Flavoprotein-like_sf"/>
</dbReference>
<sequence length="683" mass="76962">MAVSNRRILILYGSETGTAQDKAEEIYRMCQRLRFHTELEAMDNIKLNDLLQNYDLVCFVISTTGQGHFPNSSRKFWKNLRRARLPPNCLETLRFTTFGLGDSSYHKFNWASRLLHARLLRLGALEVFARGEADERHDDGIDSIYQPWLKELNDYLIKSYPLPLSVKPIPEEEPLPPRYTLSLRFGEIRDKSAIESVIDTGRLANFPPPVLLPRPDSVDAIVTCNTRVTPQDHWQDVRLIELEVSFPVIADVAHEPLPGDRVVLYPKNYPSDVQKLIELMDWEAVADKEIVLGAKVPDGLFPPPNCTIRDLLTHNIDITAVPSRSFLHKLAFHTTHEDQREKLFELVQPSAAQAFYDFTSRPRRTILEVLAEFNSSKIPYEAITDVFPIIRGREFSIANGGDSLRKGENLKPGSLSKNDDTFVADTPTIKKLVSQIYVLAALVEYQTIIRKPRVGLCSRYLKNLPVGTPLRVEMKRETPPPAGSDAAKRPLIAIATGTGVAPVRSLIQDRGQFLPRAEALLFFGCRNKNADFHFHDEWSTTPDLTVIPAFSRDPRPEELEPGKEITAESEPGKKPVVNEVPVTNGITKTENLAEAAVVTYSYDTGKNYVQHMIRRNAAMVCELLQRNAIICLCGNSGRMPKSVRQALSDAAVSGGFCRDTDEAEKLLFNGENSNKVVYWEETW</sequence>
<evidence type="ECO:0000256" key="1">
    <source>
        <dbReference type="ARBA" id="ARBA00001917"/>
    </source>
</evidence>
<keyword evidence="4 9" id="KW-0285">Flavoprotein</keyword>
<evidence type="ECO:0000259" key="12">
    <source>
        <dbReference type="PROSITE" id="PS51384"/>
    </source>
</evidence>
<feature type="binding site" evidence="9">
    <location>
        <position position="683"/>
    </location>
    <ligand>
        <name>FAD</name>
        <dbReference type="ChEBI" id="CHEBI:57692"/>
    </ligand>
</feature>
<dbReference type="Pfam" id="PF00175">
    <property type="entry name" value="NAD_binding_1"/>
    <property type="match status" value="1"/>
</dbReference>
<keyword evidence="5 9" id="KW-0288">FMN</keyword>